<dbReference type="RefSeq" id="WP_412707853.1">
    <property type="nucleotide sequence ID" value="NZ_BAABMM010000019.1"/>
</dbReference>
<proteinExistence type="predicted"/>
<dbReference type="EMBL" id="BAABMM010000019">
    <property type="protein sequence ID" value="GAA5252167.1"/>
    <property type="molecule type" value="Genomic_DNA"/>
</dbReference>
<accession>A0ABP9TVF8</accession>
<dbReference type="Pfam" id="PF12651">
    <property type="entry name" value="RHH_3"/>
    <property type="match status" value="1"/>
</dbReference>
<dbReference type="InterPro" id="IPR013321">
    <property type="entry name" value="Arc_rbn_hlx_hlx"/>
</dbReference>
<comment type="caution">
    <text evidence="2">The sequence shown here is derived from an EMBL/GenBank/DDBJ whole genome shotgun (WGS) entry which is preliminary data.</text>
</comment>
<dbReference type="InterPro" id="IPR038733">
    <property type="entry name" value="Predicted_DNA_bind_prot_RHH"/>
</dbReference>
<evidence type="ECO:0000259" key="1">
    <source>
        <dbReference type="Pfam" id="PF12651"/>
    </source>
</evidence>
<keyword evidence="3" id="KW-1185">Reference proteome</keyword>
<organism evidence="2 3">
    <name type="scientific">Candidatus Rickettsia kedanie</name>
    <dbReference type="NCBI Taxonomy" id="3115352"/>
    <lineage>
        <taxon>Bacteria</taxon>
        <taxon>Pseudomonadati</taxon>
        <taxon>Pseudomonadota</taxon>
        <taxon>Alphaproteobacteria</taxon>
        <taxon>Rickettsiales</taxon>
        <taxon>Rickettsiaceae</taxon>
        <taxon>Rickettsieae</taxon>
        <taxon>Rickettsia</taxon>
        <taxon>spotted fever group</taxon>
    </lineage>
</organism>
<sequence length="78" mass="9066">MGHSIVIPDDLNNELTIVAKLEEMPKSKLIREAIKNYLRELKEDREDTEIALARSNNPNKKFYTAEEATEFLKKKYGL</sequence>
<gene>
    <name evidence="2" type="ORF">KNCP2_04550</name>
</gene>
<evidence type="ECO:0000313" key="3">
    <source>
        <dbReference type="Proteomes" id="UP001628124"/>
    </source>
</evidence>
<dbReference type="Proteomes" id="UP001628124">
    <property type="component" value="Unassembled WGS sequence"/>
</dbReference>
<dbReference type="InterPro" id="IPR010985">
    <property type="entry name" value="Ribbon_hlx_hlx"/>
</dbReference>
<dbReference type="SUPFAM" id="SSF47598">
    <property type="entry name" value="Ribbon-helix-helix"/>
    <property type="match status" value="1"/>
</dbReference>
<feature type="domain" description="Predicted DNA-binding protein ribbon-helix-helix" evidence="1">
    <location>
        <begin position="5"/>
        <end position="40"/>
    </location>
</feature>
<dbReference type="Gene3D" id="1.10.1220.10">
    <property type="entry name" value="Met repressor-like"/>
    <property type="match status" value="1"/>
</dbReference>
<evidence type="ECO:0000313" key="2">
    <source>
        <dbReference type="EMBL" id="GAA5252167.1"/>
    </source>
</evidence>
<name>A0ABP9TVF8_9RICK</name>
<protein>
    <recommendedName>
        <fullName evidence="1">Predicted DNA-binding protein ribbon-helix-helix domain-containing protein</fullName>
    </recommendedName>
</protein>
<reference evidence="2 3" key="1">
    <citation type="journal article" date="2024" name="Microbiol. Immunol.">
        <title>Discovery of a novel spotted fever group Rickettsia, 'Candidatus Rickettsia kedanie,' in unfed larval chigger mites, Leptotrombidium scutellare.</title>
        <authorList>
            <person name="Ogawa M."/>
            <person name="Matsutani M."/>
            <person name="Katayama T."/>
            <person name="Takada N."/>
            <person name="Noda S."/>
            <person name="Takahashi M."/>
            <person name="Kageyama D."/>
            <person name="Hanaoka N."/>
            <person name="Ebihara H."/>
        </authorList>
    </citation>
    <scope>NUCLEOTIDE SEQUENCE [LARGE SCALE GENOMIC DNA]</scope>
    <source>
        <strain evidence="2 3">KNCP2-13</strain>
    </source>
</reference>